<dbReference type="AlphaFoldDB" id="A0A914C6Y1"/>
<dbReference type="WBParaSite" id="ACRNAN_Path_45.g165.t1">
    <property type="protein sequence ID" value="ACRNAN_Path_45.g165.t1"/>
    <property type="gene ID" value="ACRNAN_Path_45.g165"/>
</dbReference>
<dbReference type="Proteomes" id="UP000887540">
    <property type="component" value="Unplaced"/>
</dbReference>
<keyword evidence="2 5" id="KW-0812">Transmembrane</keyword>
<keyword evidence="6" id="KW-1185">Reference proteome</keyword>
<feature type="transmembrane region" description="Helical" evidence="5">
    <location>
        <begin position="27"/>
        <end position="59"/>
    </location>
</feature>
<feature type="transmembrane region" description="Helical" evidence="5">
    <location>
        <begin position="79"/>
        <end position="102"/>
    </location>
</feature>
<name>A0A914C6Y1_9BILA</name>
<evidence type="ECO:0000256" key="1">
    <source>
        <dbReference type="ARBA" id="ARBA00004370"/>
    </source>
</evidence>
<evidence type="ECO:0000256" key="4">
    <source>
        <dbReference type="ARBA" id="ARBA00023136"/>
    </source>
</evidence>
<reference evidence="7" key="1">
    <citation type="submission" date="2022-11" db="UniProtKB">
        <authorList>
            <consortium name="WormBaseParasite"/>
        </authorList>
    </citation>
    <scope>IDENTIFICATION</scope>
</reference>
<keyword evidence="4 5" id="KW-0472">Membrane</keyword>
<evidence type="ECO:0000256" key="5">
    <source>
        <dbReference type="SAM" id="Phobius"/>
    </source>
</evidence>
<evidence type="ECO:0000256" key="2">
    <source>
        <dbReference type="ARBA" id="ARBA00022692"/>
    </source>
</evidence>
<evidence type="ECO:0000313" key="6">
    <source>
        <dbReference type="Proteomes" id="UP000887540"/>
    </source>
</evidence>
<proteinExistence type="predicted"/>
<dbReference type="Gene3D" id="1.20.1070.10">
    <property type="entry name" value="Rhodopsin 7-helix transmembrane proteins"/>
    <property type="match status" value="1"/>
</dbReference>
<keyword evidence="3 5" id="KW-1133">Transmembrane helix</keyword>
<comment type="subcellular location">
    <subcellularLocation>
        <location evidence="1">Membrane</location>
    </subcellularLocation>
</comment>
<dbReference type="GO" id="GO:0016020">
    <property type="term" value="C:membrane"/>
    <property type="evidence" value="ECO:0007669"/>
    <property type="project" value="UniProtKB-SubCell"/>
</dbReference>
<sequence>MSNETFTDYDDDLILEKEQTFRRNVKLIFCFIYGILFVLGTIGNGIVIVMICNVMSSINKNRLRHGKLSGITTSNTNHVFIYVLGLSIVDLLVNGFLVQLCANCIGMEKV</sequence>
<organism evidence="6 7">
    <name type="scientific">Acrobeloides nanus</name>
    <dbReference type="NCBI Taxonomy" id="290746"/>
    <lineage>
        <taxon>Eukaryota</taxon>
        <taxon>Metazoa</taxon>
        <taxon>Ecdysozoa</taxon>
        <taxon>Nematoda</taxon>
        <taxon>Chromadorea</taxon>
        <taxon>Rhabditida</taxon>
        <taxon>Tylenchina</taxon>
        <taxon>Cephalobomorpha</taxon>
        <taxon>Cephaloboidea</taxon>
        <taxon>Cephalobidae</taxon>
        <taxon>Acrobeloides</taxon>
    </lineage>
</organism>
<evidence type="ECO:0000256" key="3">
    <source>
        <dbReference type="ARBA" id="ARBA00022989"/>
    </source>
</evidence>
<dbReference type="PRINTS" id="PR00237">
    <property type="entry name" value="GPCRRHODOPSN"/>
</dbReference>
<dbReference type="InterPro" id="IPR000276">
    <property type="entry name" value="GPCR_Rhodpsn"/>
</dbReference>
<accession>A0A914C6Y1</accession>
<dbReference type="GO" id="GO:0004930">
    <property type="term" value="F:G protein-coupled receptor activity"/>
    <property type="evidence" value="ECO:0007669"/>
    <property type="project" value="InterPro"/>
</dbReference>
<protein>
    <submittedName>
        <fullName evidence="7">G-protein coupled receptors family 1 profile domain-containing protein</fullName>
    </submittedName>
</protein>
<dbReference type="SUPFAM" id="SSF81321">
    <property type="entry name" value="Family A G protein-coupled receptor-like"/>
    <property type="match status" value="1"/>
</dbReference>
<evidence type="ECO:0000313" key="7">
    <source>
        <dbReference type="WBParaSite" id="ACRNAN_Path_45.g165.t1"/>
    </source>
</evidence>